<dbReference type="STRING" id="5762.D2VIK7"/>
<dbReference type="PANTHER" id="PTHR46320:SF1">
    <property type="entry name" value="GLYCEROPHOSPHODIESTER PHOSPHODIESTERASE 1"/>
    <property type="match status" value="1"/>
</dbReference>
<dbReference type="EMBL" id="GG738874">
    <property type="protein sequence ID" value="EFC43372.1"/>
    <property type="molecule type" value="Genomic_DNA"/>
</dbReference>
<keyword evidence="3" id="KW-1185">Reference proteome</keyword>
<feature type="domain" description="GP-PDE" evidence="1">
    <location>
        <begin position="37"/>
        <end position="348"/>
    </location>
</feature>
<dbReference type="GO" id="GO:0005886">
    <property type="term" value="C:plasma membrane"/>
    <property type="evidence" value="ECO:0007669"/>
    <property type="project" value="TreeGrafter"/>
</dbReference>
<organism evidence="3">
    <name type="scientific">Naegleria gruberi</name>
    <name type="common">Amoeba</name>
    <dbReference type="NCBI Taxonomy" id="5762"/>
    <lineage>
        <taxon>Eukaryota</taxon>
        <taxon>Discoba</taxon>
        <taxon>Heterolobosea</taxon>
        <taxon>Tetramitia</taxon>
        <taxon>Eutetramitia</taxon>
        <taxon>Vahlkampfiidae</taxon>
        <taxon>Naegleria</taxon>
    </lineage>
</organism>
<dbReference type="Gene3D" id="3.20.20.190">
    <property type="entry name" value="Phosphatidylinositol (PI) phosphodiesterase"/>
    <property type="match status" value="1"/>
</dbReference>
<protein>
    <submittedName>
        <fullName evidence="2">Glycerophosphoryl diester phosphodiesterase</fullName>
    </submittedName>
</protein>
<dbReference type="GeneID" id="8861963"/>
<evidence type="ECO:0000313" key="2">
    <source>
        <dbReference type="EMBL" id="EFC43372.1"/>
    </source>
</evidence>
<dbReference type="eggNOG" id="KOG2258">
    <property type="taxonomic scope" value="Eukaryota"/>
</dbReference>
<dbReference type="PANTHER" id="PTHR46320">
    <property type="entry name" value="GLYCEROPHOSPHODIESTER PHOSPHODIESTERASE 1"/>
    <property type="match status" value="1"/>
</dbReference>
<dbReference type="GO" id="GO:0008889">
    <property type="term" value="F:glycerophosphodiester phosphodiesterase activity"/>
    <property type="evidence" value="ECO:0007669"/>
    <property type="project" value="TreeGrafter"/>
</dbReference>
<dbReference type="Pfam" id="PF03009">
    <property type="entry name" value="GDPD"/>
    <property type="match status" value="1"/>
</dbReference>
<dbReference type="AlphaFoldDB" id="D2VIK7"/>
<dbReference type="RefSeq" id="XP_002676116.1">
    <property type="nucleotide sequence ID" value="XM_002676070.1"/>
</dbReference>
<dbReference type="OrthoDB" id="197419at2759"/>
<dbReference type="SUPFAM" id="SSF51695">
    <property type="entry name" value="PLC-like phosphodiesterases"/>
    <property type="match status" value="1"/>
</dbReference>
<dbReference type="GO" id="GO:0006644">
    <property type="term" value="P:phospholipid metabolic process"/>
    <property type="evidence" value="ECO:0007669"/>
    <property type="project" value="TreeGrafter"/>
</dbReference>
<dbReference type="InterPro" id="IPR017946">
    <property type="entry name" value="PLC-like_Pdiesterase_TIM-brl"/>
</dbReference>
<dbReference type="InParanoid" id="D2VIK7"/>
<reference evidence="2 3" key="1">
    <citation type="journal article" date="2010" name="Cell">
        <title>The genome of Naegleria gruberi illuminates early eukaryotic versatility.</title>
        <authorList>
            <person name="Fritz-Laylin L.K."/>
            <person name="Prochnik S.E."/>
            <person name="Ginger M.L."/>
            <person name="Dacks J.B."/>
            <person name="Carpenter M.L."/>
            <person name="Field M.C."/>
            <person name="Kuo A."/>
            <person name="Paredez A."/>
            <person name="Chapman J."/>
            <person name="Pham J."/>
            <person name="Shu S."/>
            <person name="Neupane R."/>
            <person name="Cipriano M."/>
            <person name="Mancuso J."/>
            <person name="Tu H."/>
            <person name="Salamov A."/>
            <person name="Lindquist E."/>
            <person name="Shapiro H."/>
            <person name="Lucas S."/>
            <person name="Grigoriev I.V."/>
            <person name="Cande W.Z."/>
            <person name="Fulton C."/>
            <person name="Rokhsar D.S."/>
            <person name="Dawson S.C."/>
        </authorList>
    </citation>
    <scope>NUCLEOTIDE SEQUENCE [LARGE SCALE GENOMIC DNA]</scope>
    <source>
        <strain evidence="2 3">NEG-M</strain>
    </source>
</reference>
<dbReference type="VEuPathDB" id="AmoebaDB:NAEGRDRAFT_80097"/>
<proteinExistence type="predicted"/>
<accession>D2VIK7</accession>
<gene>
    <name evidence="2" type="ORF">NAEGRDRAFT_80097</name>
</gene>
<dbReference type="InterPro" id="IPR030395">
    <property type="entry name" value="GP_PDE_dom"/>
</dbReference>
<dbReference type="PROSITE" id="PS51704">
    <property type="entry name" value="GP_PDE"/>
    <property type="match status" value="1"/>
</dbReference>
<name>D2VIK7_NAEGR</name>
<evidence type="ECO:0000313" key="3">
    <source>
        <dbReference type="Proteomes" id="UP000006671"/>
    </source>
</evidence>
<evidence type="ECO:0000259" key="1">
    <source>
        <dbReference type="PROSITE" id="PS51704"/>
    </source>
</evidence>
<dbReference type="KEGG" id="ngr:NAEGRDRAFT_80097"/>
<dbReference type="OMA" id="MIEVKQY"/>
<sequence length="348" mass="39491">MCLITLALLGCVVALVLVALFYLFRAPKSPDASFFNDILIGHRGCRYIKTKSIPENSLSAVRYSIEHGSDGVELDCQLTKDGEIVVFHDTLAMQRVCYGIDKMEGKNSIGIGQLTLEEVKKYYRYIDDESGKEQIPTLEEYINFVFSLDPKQVIMIEVKQYSRLALMAKKLDELYKKYPSLYRQSTVASFNPILLYVMRKLNPKVVTNLLFKRGLLGDWMKHSRPTESKGPGLKRVYSGDFPTVLCELSEGSNKNLKDKIIYSSLEALTKILDKMWYYANITVIPAFIGSAVLGFDASLATVDYLKSLQKRGYVTNVWVVNTPELKKTLLDNVKLALTTDFLFPKEEH</sequence>
<dbReference type="Proteomes" id="UP000006671">
    <property type="component" value="Unassembled WGS sequence"/>
</dbReference>
<dbReference type="GO" id="GO:0006580">
    <property type="term" value="P:ethanolamine metabolic process"/>
    <property type="evidence" value="ECO:0007669"/>
    <property type="project" value="TreeGrafter"/>
</dbReference>
<dbReference type="PROSITE" id="PS50007">
    <property type="entry name" value="PIPLC_X_DOMAIN"/>
    <property type="match status" value="1"/>
</dbReference>
<dbReference type="GO" id="GO:0070291">
    <property type="term" value="P:N-acylethanolamine metabolic process"/>
    <property type="evidence" value="ECO:0007669"/>
    <property type="project" value="TreeGrafter"/>
</dbReference>